<gene>
    <name evidence="1" type="ORF">S7711_00052</name>
</gene>
<dbReference type="AlphaFoldDB" id="A0A084B3A4"/>
<reference evidence="1 2" key="1">
    <citation type="journal article" date="2014" name="BMC Genomics">
        <title>Comparative genome sequencing reveals chemotype-specific gene clusters in the toxigenic black mold Stachybotrys.</title>
        <authorList>
            <person name="Semeiks J."/>
            <person name="Borek D."/>
            <person name="Otwinowski Z."/>
            <person name="Grishin N.V."/>
        </authorList>
    </citation>
    <scope>NUCLEOTIDE SEQUENCE [LARGE SCALE GENOMIC DNA]</scope>
    <source>
        <strain evidence="2">CBS 109288 / IBT 7711</strain>
    </source>
</reference>
<proteinExistence type="predicted"/>
<dbReference type="HOGENOM" id="CLU_029371_1_0_1"/>
<dbReference type="Proteomes" id="UP000028045">
    <property type="component" value="Unassembled WGS sequence"/>
</dbReference>
<name>A0A084B3A4_STACB</name>
<evidence type="ECO:0000313" key="2">
    <source>
        <dbReference type="Proteomes" id="UP000028045"/>
    </source>
</evidence>
<sequence length="434" mass="48792">MDDDKTTPPQSFVQRLPNELLAQVFECLSPRPVWERGLALDPSTIYDGTTLSPPGDTKPGGGDGRCAIKDVSRVCRRWRDLALPVLFRHVLWTFQTLVRPPAGHDPADSLDLMRFLRDRNLRRHVHSLTVVITYPVEAVGVDMAHAGRWGVLRAPSQQNPVLGAGGQDAALWDNNWLWHAIFDHLDLTRITLISSPAILASLISRTIDLSSGWAFHARYHILALSRSSRSPRFVPGVPMRPGHLPSNSPSPSGLIPCDLFSIRDWTRLLINEGPSARVYSTYEYFHHRPPSILSAILSAADPSYTRLLTGIMQHLLYIAIFPLASHVNNNLVLNLPPVSRFYIQIAPLTFQFTEDFRRSGLDLSDLWMERNVAYEAIMQALTLPEPPRGWSNLRVFHTGDAADVEAWQVAKRWMEISGAPWKVKRKGVFIKTSS</sequence>
<dbReference type="EMBL" id="KL648097">
    <property type="protein sequence ID" value="KEY72033.1"/>
    <property type="molecule type" value="Genomic_DNA"/>
</dbReference>
<organism evidence="1 2">
    <name type="scientific">Stachybotrys chartarum (strain CBS 109288 / IBT 7711)</name>
    <name type="common">Toxic black mold</name>
    <name type="synonym">Stilbospora chartarum</name>
    <dbReference type="NCBI Taxonomy" id="1280523"/>
    <lineage>
        <taxon>Eukaryota</taxon>
        <taxon>Fungi</taxon>
        <taxon>Dikarya</taxon>
        <taxon>Ascomycota</taxon>
        <taxon>Pezizomycotina</taxon>
        <taxon>Sordariomycetes</taxon>
        <taxon>Hypocreomycetidae</taxon>
        <taxon>Hypocreales</taxon>
        <taxon>Stachybotryaceae</taxon>
        <taxon>Stachybotrys</taxon>
    </lineage>
</organism>
<protein>
    <submittedName>
        <fullName evidence="1">Uncharacterized protein</fullName>
    </submittedName>
</protein>
<evidence type="ECO:0000313" key="1">
    <source>
        <dbReference type="EMBL" id="KEY72033.1"/>
    </source>
</evidence>
<dbReference type="OrthoDB" id="5296720at2759"/>
<dbReference type="Gene3D" id="1.20.1280.50">
    <property type="match status" value="1"/>
</dbReference>
<keyword evidence="2" id="KW-1185">Reference proteome</keyword>
<accession>A0A084B3A4</accession>